<evidence type="ECO:0000256" key="3">
    <source>
        <dbReference type="ARBA" id="ARBA00022771"/>
    </source>
</evidence>
<dbReference type="InterPro" id="IPR001841">
    <property type="entry name" value="Znf_RING"/>
</dbReference>
<feature type="repeat" description="NHL" evidence="6">
    <location>
        <begin position="635"/>
        <end position="675"/>
    </location>
</feature>
<dbReference type="SMART" id="SM00184">
    <property type="entry name" value="RING"/>
    <property type="match status" value="1"/>
</dbReference>
<keyword evidence="2" id="KW-0677">Repeat</keyword>
<dbReference type="Proteomes" id="UP001652582">
    <property type="component" value="Chromosome 20"/>
</dbReference>
<sequence>MAEKVKKKPSFFLNFKRFNSHRGDETVIPTTPQVQTAPAIYRSTSSRQVNSNIPDIMKPRNIIPFIFYDLSRLSGGIKDLIQCSLCLEILSRPKMLPCQHTFCCNCLKIYVADLPIINCPICRTRIQVHSVNFVEDLPSNLYIDTLLAMVGVTEDKTKPVTPPSTPLNNNLQSVELFAAGVRCSHCLTICDNLDISNCEHCKSNFCKVCWLQHLDDMRIQIGSILKELDSAASRLEHKIEHYEDRFDRIIEQINMAAEEKVNAILEAKMALITEASELHKSGEMTALALKESVAEAQDVAKRAMTIRENIDDDQVMTFINLHTNTLQLLTEVSKWDAEKYTFDKENFRIESDSNTPYDAESDDPLPEAAKQNDPMESDATLTLHYRSRNFIPHYIWRKTSRPSGVGISPWNNHLYICGMDSHSVLVVERSQAKIVTRLSCDEMLCPVHIAFMKSLGEIYVTDKWKHCIHVFSKDGEYLRSIGQKGSRVGMFRSPEGIATDNAQHHIYVVDTGNDRVQVIQSDGKFVDQYGVATKQQPMHTTTVWETKEILCTEFNGPTAVAVTNDRVIILDSGNRRVKVYNKQDKSKIIEFGSLGQRKGQFRQPECLAVDPMGFILVGDSGNCRVQVFKPNGQLVRVFGRLGSEPGKFGWISGIYVTKQLDIIVSDTKNHSVNFF</sequence>
<dbReference type="InterPro" id="IPR001258">
    <property type="entry name" value="NHL_repeat"/>
</dbReference>
<dbReference type="Gene3D" id="2.120.10.30">
    <property type="entry name" value="TolB, C-terminal domain"/>
    <property type="match status" value="3"/>
</dbReference>
<keyword evidence="3 5" id="KW-0863">Zinc-finger</keyword>
<dbReference type="SUPFAM" id="SSF101898">
    <property type="entry name" value="NHL repeat"/>
    <property type="match status" value="1"/>
</dbReference>
<keyword evidence="4" id="KW-0862">Zinc</keyword>
<dbReference type="InterPro" id="IPR018957">
    <property type="entry name" value="Znf_C3HC4_RING-type"/>
</dbReference>
<feature type="repeat" description="NHL" evidence="6">
    <location>
        <begin position="591"/>
        <end position="631"/>
    </location>
</feature>
<evidence type="ECO:0000256" key="1">
    <source>
        <dbReference type="ARBA" id="ARBA00022723"/>
    </source>
</evidence>
<dbReference type="PANTHER" id="PTHR24104">
    <property type="entry name" value="E3 UBIQUITIN-PROTEIN LIGASE NHLRC1-RELATED"/>
    <property type="match status" value="1"/>
</dbReference>
<evidence type="ECO:0000259" key="9">
    <source>
        <dbReference type="PROSITE" id="PS50089"/>
    </source>
</evidence>
<evidence type="ECO:0000256" key="5">
    <source>
        <dbReference type="PROSITE-ProRule" id="PRU00175"/>
    </source>
</evidence>
<evidence type="ECO:0000313" key="11">
    <source>
        <dbReference type="RefSeq" id="XP_052743908.1"/>
    </source>
</evidence>
<dbReference type="Pfam" id="PF01436">
    <property type="entry name" value="NHL"/>
    <property type="match status" value="1"/>
</dbReference>
<evidence type="ECO:0000313" key="10">
    <source>
        <dbReference type="Proteomes" id="UP001652582"/>
    </source>
</evidence>
<dbReference type="PROSITE" id="PS50089">
    <property type="entry name" value="ZF_RING_2"/>
    <property type="match status" value="1"/>
</dbReference>
<dbReference type="Pfam" id="PF00097">
    <property type="entry name" value="zf-C3HC4"/>
    <property type="match status" value="1"/>
</dbReference>
<dbReference type="CDD" id="cd05819">
    <property type="entry name" value="NHL"/>
    <property type="match status" value="1"/>
</dbReference>
<dbReference type="Gene3D" id="3.30.40.10">
    <property type="entry name" value="Zinc/RING finger domain, C3HC4 (zinc finger)"/>
    <property type="match status" value="1"/>
</dbReference>
<dbReference type="InterPro" id="IPR013083">
    <property type="entry name" value="Znf_RING/FYVE/PHD"/>
</dbReference>
<keyword evidence="10" id="KW-1185">Reference proteome</keyword>
<protein>
    <submittedName>
        <fullName evidence="11">RING finger protein nhl-1-like</fullName>
    </submittedName>
</protein>
<evidence type="ECO:0000256" key="7">
    <source>
        <dbReference type="SAM" id="Coils"/>
    </source>
</evidence>
<gene>
    <name evidence="11" type="primary">LOC112045158</name>
</gene>
<dbReference type="GeneID" id="112045158"/>
<evidence type="ECO:0000256" key="8">
    <source>
        <dbReference type="SAM" id="MobiDB-lite"/>
    </source>
</evidence>
<feature type="region of interest" description="Disordered" evidence="8">
    <location>
        <begin position="351"/>
        <end position="374"/>
    </location>
</feature>
<feature type="coiled-coil region" evidence="7">
    <location>
        <begin position="225"/>
        <end position="259"/>
    </location>
</feature>
<keyword evidence="7" id="KW-0175">Coiled coil</keyword>
<feature type="repeat" description="NHL" evidence="6">
    <location>
        <begin position="553"/>
        <end position="583"/>
    </location>
</feature>
<dbReference type="SUPFAM" id="SSF57850">
    <property type="entry name" value="RING/U-box"/>
    <property type="match status" value="1"/>
</dbReference>
<dbReference type="PROSITE" id="PS00518">
    <property type="entry name" value="ZF_RING_1"/>
    <property type="match status" value="1"/>
</dbReference>
<feature type="domain" description="RING-type" evidence="9">
    <location>
        <begin position="83"/>
        <end position="123"/>
    </location>
</feature>
<dbReference type="PANTHER" id="PTHR24104:SF25">
    <property type="entry name" value="PROTEIN LIN-41"/>
    <property type="match status" value="1"/>
</dbReference>
<dbReference type="Pfam" id="PF17170">
    <property type="entry name" value="DUF5128"/>
    <property type="match status" value="1"/>
</dbReference>
<dbReference type="InterPro" id="IPR050952">
    <property type="entry name" value="TRIM-NHL_E3_ligases"/>
</dbReference>
<name>A0ABM3LXW6_BICAN</name>
<accession>A0ABM3LXW6</accession>
<dbReference type="RefSeq" id="XP_052743908.1">
    <property type="nucleotide sequence ID" value="XM_052887948.1"/>
</dbReference>
<feature type="repeat" description="NHL" evidence="6">
    <location>
        <begin position="478"/>
        <end position="522"/>
    </location>
</feature>
<evidence type="ECO:0000256" key="2">
    <source>
        <dbReference type="ARBA" id="ARBA00022737"/>
    </source>
</evidence>
<keyword evidence="1" id="KW-0479">Metal-binding</keyword>
<dbReference type="PROSITE" id="PS51125">
    <property type="entry name" value="NHL"/>
    <property type="match status" value="5"/>
</dbReference>
<reference evidence="11" key="1">
    <citation type="submission" date="2025-08" db="UniProtKB">
        <authorList>
            <consortium name="RefSeq"/>
        </authorList>
    </citation>
    <scope>IDENTIFICATION</scope>
</reference>
<organism evidence="10 11">
    <name type="scientific">Bicyclus anynana</name>
    <name type="common">Squinting bush brown butterfly</name>
    <dbReference type="NCBI Taxonomy" id="110368"/>
    <lineage>
        <taxon>Eukaryota</taxon>
        <taxon>Metazoa</taxon>
        <taxon>Ecdysozoa</taxon>
        <taxon>Arthropoda</taxon>
        <taxon>Hexapoda</taxon>
        <taxon>Insecta</taxon>
        <taxon>Pterygota</taxon>
        <taxon>Neoptera</taxon>
        <taxon>Endopterygota</taxon>
        <taxon>Lepidoptera</taxon>
        <taxon>Glossata</taxon>
        <taxon>Ditrysia</taxon>
        <taxon>Papilionoidea</taxon>
        <taxon>Nymphalidae</taxon>
        <taxon>Satyrinae</taxon>
        <taxon>Satyrini</taxon>
        <taxon>Mycalesina</taxon>
        <taxon>Bicyclus</taxon>
    </lineage>
</organism>
<proteinExistence type="predicted"/>
<evidence type="ECO:0000256" key="4">
    <source>
        <dbReference type="ARBA" id="ARBA00022833"/>
    </source>
</evidence>
<dbReference type="InterPro" id="IPR011042">
    <property type="entry name" value="6-blade_b-propeller_TolB-like"/>
</dbReference>
<evidence type="ECO:0000256" key="6">
    <source>
        <dbReference type="PROSITE-ProRule" id="PRU00504"/>
    </source>
</evidence>
<dbReference type="InterPro" id="IPR017907">
    <property type="entry name" value="Znf_RING_CS"/>
</dbReference>
<feature type="repeat" description="NHL" evidence="6">
    <location>
        <begin position="445"/>
        <end position="474"/>
    </location>
</feature>